<dbReference type="Gene3D" id="3.90.1150.10">
    <property type="entry name" value="Aspartate Aminotransferase, domain 1"/>
    <property type="match status" value="1"/>
</dbReference>
<dbReference type="RefSeq" id="WP_119597743.1">
    <property type="nucleotide sequence ID" value="NZ_QXQA01000001.1"/>
</dbReference>
<dbReference type="InterPro" id="IPR015424">
    <property type="entry name" value="PyrdxlP-dep_Trfase"/>
</dbReference>
<dbReference type="GO" id="GO:0008732">
    <property type="term" value="F:L-allo-threonine aldolase activity"/>
    <property type="evidence" value="ECO:0007669"/>
    <property type="project" value="TreeGrafter"/>
</dbReference>
<evidence type="ECO:0000256" key="2">
    <source>
        <dbReference type="ARBA" id="ARBA00006966"/>
    </source>
</evidence>
<evidence type="ECO:0000313" key="5">
    <source>
        <dbReference type="EMBL" id="RIX60368.1"/>
    </source>
</evidence>
<comment type="cofactor">
    <cofactor evidence="1">
        <name>pyridoxal 5'-phosphate</name>
        <dbReference type="ChEBI" id="CHEBI:597326"/>
    </cofactor>
</comment>
<reference evidence="5 6" key="1">
    <citation type="submission" date="2018-09" db="EMBL/GenBank/DDBJ databases">
        <title>Paenibacillus aracenensis nov. sp. isolated from a cave in southern Spain.</title>
        <authorList>
            <person name="Jurado V."/>
            <person name="Gutierrez-Patricio S."/>
            <person name="Gonzalez-Pimentel J.L."/>
            <person name="Miller A.Z."/>
            <person name="Laiz L."/>
            <person name="Saiz-Jimenez C."/>
        </authorList>
    </citation>
    <scope>NUCLEOTIDE SEQUENCE [LARGE SCALE GENOMIC DNA]</scope>
    <source>
        <strain evidence="5 6">DSM 22867</strain>
    </source>
</reference>
<evidence type="ECO:0000313" key="6">
    <source>
        <dbReference type="Proteomes" id="UP000266482"/>
    </source>
</evidence>
<dbReference type="GO" id="GO:0005829">
    <property type="term" value="C:cytosol"/>
    <property type="evidence" value="ECO:0007669"/>
    <property type="project" value="TreeGrafter"/>
</dbReference>
<gene>
    <name evidence="5" type="ORF">D3P08_02035</name>
</gene>
<dbReference type="Gene3D" id="3.40.640.10">
    <property type="entry name" value="Type I PLP-dependent aspartate aminotransferase-like (Major domain)"/>
    <property type="match status" value="1"/>
</dbReference>
<dbReference type="GO" id="GO:0006545">
    <property type="term" value="P:glycine biosynthetic process"/>
    <property type="evidence" value="ECO:0007669"/>
    <property type="project" value="TreeGrafter"/>
</dbReference>
<name>A0A3A1VHF6_9BACL</name>
<organism evidence="5 6">
    <name type="scientific">Paenibacillus nanensis</name>
    <dbReference type="NCBI Taxonomy" id="393251"/>
    <lineage>
        <taxon>Bacteria</taxon>
        <taxon>Bacillati</taxon>
        <taxon>Bacillota</taxon>
        <taxon>Bacilli</taxon>
        <taxon>Bacillales</taxon>
        <taxon>Paenibacillaceae</taxon>
        <taxon>Paenibacillus</taxon>
    </lineage>
</organism>
<dbReference type="AlphaFoldDB" id="A0A3A1VHF6"/>
<dbReference type="EMBL" id="QXQA01000001">
    <property type="protein sequence ID" value="RIX60368.1"/>
    <property type="molecule type" value="Genomic_DNA"/>
</dbReference>
<protein>
    <submittedName>
        <fullName evidence="5">Low specificity L-threonine aldolase</fullName>
    </submittedName>
</protein>
<keyword evidence="6" id="KW-1185">Reference proteome</keyword>
<dbReference type="InterPro" id="IPR015422">
    <property type="entry name" value="PyrdxlP-dep_Trfase_small"/>
</dbReference>
<evidence type="ECO:0000256" key="1">
    <source>
        <dbReference type="ARBA" id="ARBA00001933"/>
    </source>
</evidence>
<dbReference type="SUPFAM" id="SSF53383">
    <property type="entry name" value="PLP-dependent transferases"/>
    <property type="match status" value="1"/>
</dbReference>
<evidence type="ECO:0000256" key="3">
    <source>
        <dbReference type="ARBA" id="ARBA00022898"/>
    </source>
</evidence>
<dbReference type="GO" id="GO:0006567">
    <property type="term" value="P:L-threonine catabolic process"/>
    <property type="evidence" value="ECO:0007669"/>
    <property type="project" value="TreeGrafter"/>
</dbReference>
<dbReference type="InterPro" id="IPR015421">
    <property type="entry name" value="PyrdxlP-dep_Trfase_major"/>
</dbReference>
<dbReference type="Pfam" id="PF01212">
    <property type="entry name" value="Beta_elim_lyase"/>
    <property type="match status" value="1"/>
</dbReference>
<keyword evidence="3" id="KW-0663">Pyridoxal phosphate</keyword>
<dbReference type="OrthoDB" id="9774495at2"/>
<feature type="domain" description="Aromatic amino acid beta-eliminating lyase/threonine aldolase" evidence="4">
    <location>
        <begin position="39"/>
        <end position="293"/>
    </location>
</feature>
<sequence>MNNTISLIDAFKQAKYPLPGHGKRNVQVLKTAFEQVDGEMESDMYGAGEVIEGYQHKMAKLLGKESAVFFPSGTMAQQIALRIWSDVKGNKKVAYHPTCHLEIHEKDGLKELHHLEPILLADESRPVLLKDLEGLQEEAACVLLELPQREIGGQLPAFEELEAMSAFCRERGIKLHLDGARLFEVLPYYGKSAEEVCALFDSVYISVYKGIGGIAGAVLAGDRDFTEQSKVWKRRHGGDLISLYPYIVAADYYMERRLPLMEKYYHEAKELAVLYNGCELLRTVPAVPVSNMFHVHSERSKEQLEQIFAGVTLETGVGFTQSVREKKDGGAYFEISLGDRYGEAPRPIVAEAFRLLDQRLKAAEAV</sequence>
<dbReference type="PANTHER" id="PTHR48097:SF9">
    <property type="entry name" value="L-THREONINE ALDOLASE"/>
    <property type="match status" value="1"/>
</dbReference>
<dbReference type="Proteomes" id="UP000266482">
    <property type="component" value="Unassembled WGS sequence"/>
</dbReference>
<comment type="caution">
    <text evidence="5">The sequence shown here is derived from an EMBL/GenBank/DDBJ whole genome shotgun (WGS) entry which is preliminary data.</text>
</comment>
<comment type="similarity">
    <text evidence="2">Belongs to the threonine aldolase family.</text>
</comment>
<proteinExistence type="inferred from homology"/>
<accession>A0A3A1VHF6</accession>
<dbReference type="PANTHER" id="PTHR48097">
    <property type="entry name" value="L-THREONINE ALDOLASE-RELATED"/>
    <property type="match status" value="1"/>
</dbReference>
<dbReference type="InterPro" id="IPR001597">
    <property type="entry name" value="ArAA_b-elim_lyase/Thr_aldolase"/>
</dbReference>
<evidence type="ECO:0000259" key="4">
    <source>
        <dbReference type="Pfam" id="PF01212"/>
    </source>
</evidence>